<dbReference type="EMBL" id="BLXX01000001">
    <property type="protein sequence ID" value="GFO57707.1"/>
    <property type="molecule type" value="Genomic_DNA"/>
</dbReference>
<gene>
    <name evidence="1" type="ORF">GMST_00320</name>
</gene>
<sequence length="824" mass="92679">MPRQQEPLFGASWDNSPSTVTELHPHFLKNIMSRLLAPEGDGRSLLERLPFAPDDATGGTETELQAVVAGSRGDVDLPLTIEQSDYYANIAKRAAAGDTPKRLIADLDGYLSGNRDQVWENSWVRFPLRKLSGFALEVLEADLQADKKHPDAGRRGDAGRFFVSAPSGERLLRVPVSYLLKLALADLLGSQTLPHELEATGRRLMGHYLNDNTSPETFSFQVVPLTRQGGMGRALARETSKRFLFTQLLLHYANESFGLKESGQRALVYFAPHPPVRQKELNGQVADAFYRELFMSPCLSGWDRGEEKYRYMQLCHQVLSRSQLNAVAKLREAGIIINNLVVLPNVSNVSLANNGTHVSLGSRKLGRLLGDPHSGLDAAHEKYLGDLTIKMAEHFLPLFVGTFSASPYRLGYTDFHPERALGFLPHELDYTHLRMLWRRWQKKASLSVLGQPVTPFGPPWIDRMVSGLFGLKGDFVPDYRLVDYLICLLSTPQSPALNGRLGNSDKLKRDLCELGVFDRQMSLYLLYKLREHAVMGFSGFEGRHYSQFDSLLDDLGGGCDLQLLVNALAFKYLAQGKLTHADIPDDPTLESERRQIFFAAAIGNPTFFVHRESKNRFLMRIIEKTREVRASHRYPGYLRVKVQEYRLALLSLVRRDARDLIEMLGLERTIDNLEQRLVEPERHSASGKLTHGILSELNATDPMKVPADEFNLGAERYYRNGLRRRHIVEGLAFLEEDFLALDVAAARGDELERGMLRACARGGAAPFLTQVREDLIAERLDLERLTSLLNLALVTVNRDQEKSHAYLQRRTGHADQAAPIYRAG</sequence>
<reference evidence="2" key="1">
    <citation type="submission" date="2020-06" db="EMBL/GenBank/DDBJ databases">
        <title>Draft genomic sequence of Geomonas sp. Red330.</title>
        <authorList>
            <person name="Itoh H."/>
            <person name="Zhenxing X."/>
            <person name="Ushijima N."/>
            <person name="Masuda Y."/>
            <person name="Shiratori Y."/>
            <person name="Senoo K."/>
        </authorList>
    </citation>
    <scope>NUCLEOTIDE SEQUENCE [LARGE SCALE GENOMIC DNA]</scope>
    <source>
        <strain evidence="2">Red330</strain>
    </source>
</reference>
<protein>
    <submittedName>
        <fullName evidence="1">Uncharacterized protein</fullName>
    </submittedName>
</protein>
<proteinExistence type="predicted"/>
<dbReference type="Proteomes" id="UP000556026">
    <property type="component" value="Unassembled WGS sequence"/>
</dbReference>
<evidence type="ECO:0000313" key="1">
    <source>
        <dbReference type="EMBL" id="GFO57707.1"/>
    </source>
</evidence>
<dbReference type="RefSeq" id="WP_183352466.1">
    <property type="nucleotide sequence ID" value="NZ_BLXX01000001.1"/>
</dbReference>
<accession>A0A6V8MCM6</accession>
<evidence type="ECO:0000313" key="2">
    <source>
        <dbReference type="Proteomes" id="UP000556026"/>
    </source>
</evidence>
<comment type="caution">
    <text evidence="1">The sequence shown here is derived from an EMBL/GenBank/DDBJ whole genome shotgun (WGS) entry which is preliminary data.</text>
</comment>
<keyword evidence="2" id="KW-1185">Reference proteome</keyword>
<name>A0A6V8MCM6_9BACT</name>
<organism evidence="1 2">
    <name type="scientific">Geomonas silvestris</name>
    <dbReference type="NCBI Taxonomy" id="2740184"/>
    <lineage>
        <taxon>Bacteria</taxon>
        <taxon>Pseudomonadati</taxon>
        <taxon>Thermodesulfobacteriota</taxon>
        <taxon>Desulfuromonadia</taxon>
        <taxon>Geobacterales</taxon>
        <taxon>Geobacteraceae</taxon>
        <taxon>Geomonas</taxon>
    </lineage>
</organism>
<dbReference type="AlphaFoldDB" id="A0A6V8MCM6"/>